<evidence type="ECO:0000313" key="13">
    <source>
        <dbReference type="EMBL" id="MBD7943665.1"/>
    </source>
</evidence>
<dbReference type="RefSeq" id="WP_191696795.1">
    <property type="nucleotide sequence ID" value="NZ_JACSQO010000002.1"/>
</dbReference>
<keyword evidence="11" id="KW-0812">Transmembrane</keyword>
<accession>A0ABR8R782</accession>
<evidence type="ECO:0000256" key="4">
    <source>
        <dbReference type="ARBA" id="ARBA00022679"/>
    </source>
</evidence>
<dbReference type="SUPFAM" id="SSF53448">
    <property type="entry name" value="Nucleotide-diphospho-sugar transferases"/>
    <property type="match status" value="1"/>
</dbReference>
<comment type="similarity">
    <text evidence="9">Belongs to the glycosyltransferase 2 family. CrtQ subfamily.</text>
</comment>
<dbReference type="InterPro" id="IPR029044">
    <property type="entry name" value="Nucleotide-diphossugar_trans"/>
</dbReference>
<dbReference type="PANTHER" id="PTHR43646">
    <property type="entry name" value="GLYCOSYLTRANSFERASE"/>
    <property type="match status" value="1"/>
</dbReference>
<comment type="pathway">
    <text evidence="8">Carotenoid biosynthesis; staphyloxanthin biosynthesis; staphyloxanthin from farnesyl diphosphate: step 4/5.</text>
</comment>
<evidence type="ECO:0000256" key="7">
    <source>
        <dbReference type="ARBA" id="ARBA00037281"/>
    </source>
</evidence>
<keyword evidence="4" id="KW-0808">Transferase</keyword>
<feature type="transmembrane region" description="Helical" evidence="11">
    <location>
        <begin position="333"/>
        <end position="357"/>
    </location>
</feature>
<feature type="domain" description="Glycosyltransferase 2-like" evidence="12">
    <location>
        <begin position="44"/>
        <end position="162"/>
    </location>
</feature>
<name>A0ABR8R782_9BACI</name>
<dbReference type="PANTHER" id="PTHR43646:SF2">
    <property type="entry name" value="GLYCOSYLTRANSFERASE 2-LIKE DOMAIN-CONTAINING PROTEIN"/>
    <property type="match status" value="1"/>
</dbReference>
<sequence length="374" mass="42169">MIDVLFIIALAIIIMAIVCGFLMLWKIPLSGQTDKELSGKPTISVIIPARNEEGRLQPLLESLQIQSLIPKEIIVVDDESTDKTVQIAKKFGTIVKQTNKNYQRWKGKSAACWIGSEAATGEWLLFLDADVRLEHKDSLKSLAISFQAQGARGILSIQPYHKVHKLYENFSAIFNIMVMAGMNLFTFWSNRLQGAGAFGPCILTTRADYMESGGHFVVGEAIMDDFVLAKAFRKIGLPVHCLGGRGVLHFQMYPEGMKSLVEGWSKNFGTASQSTHPFVMTLISIWMSGGFLPLALFITAAYVNSLTWIFIALICYVGFMTQAYYLASRTGNFQFYMFIFYPILFFFFTGVFMWSLFRTKVLRAVTWKGRKIRL</sequence>
<keyword evidence="14" id="KW-1185">Reference proteome</keyword>
<protein>
    <recommendedName>
        <fullName evidence="10">4,4'-diaponeurosporenoate glycosyltransferase</fullName>
    </recommendedName>
</protein>
<evidence type="ECO:0000256" key="2">
    <source>
        <dbReference type="ARBA" id="ARBA00022475"/>
    </source>
</evidence>
<evidence type="ECO:0000256" key="8">
    <source>
        <dbReference type="ARBA" id="ARBA00037904"/>
    </source>
</evidence>
<evidence type="ECO:0000256" key="9">
    <source>
        <dbReference type="ARBA" id="ARBA00038120"/>
    </source>
</evidence>
<comment type="caution">
    <text evidence="13">The sequence shown here is derived from an EMBL/GenBank/DDBJ whole genome shotgun (WGS) entry which is preliminary data.</text>
</comment>
<feature type="transmembrane region" description="Helical" evidence="11">
    <location>
        <begin position="306"/>
        <end position="327"/>
    </location>
</feature>
<gene>
    <name evidence="13" type="ORF">H9650_05995</name>
</gene>
<evidence type="ECO:0000256" key="10">
    <source>
        <dbReference type="ARBA" id="ARBA00040345"/>
    </source>
</evidence>
<reference evidence="13 14" key="1">
    <citation type="submission" date="2020-08" db="EMBL/GenBank/DDBJ databases">
        <title>A Genomic Blueprint of the Chicken Gut Microbiome.</title>
        <authorList>
            <person name="Gilroy R."/>
            <person name="Ravi A."/>
            <person name="Getino M."/>
            <person name="Pursley I."/>
            <person name="Horton D.L."/>
            <person name="Alikhan N.-F."/>
            <person name="Baker D."/>
            <person name="Gharbi K."/>
            <person name="Hall N."/>
            <person name="Watson M."/>
            <person name="Adriaenssens E.M."/>
            <person name="Foster-Nyarko E."/>
            <person name="Jarju S."/>
            <person name="Secka A."/>
            <person name="Antonio M."/>
            <person name="Oren A."/>
            <person name="Chaudhuri R."/>
            <person name="La Ragione R.M."/>
            <person name="Hildebrand F."/>
            <person name="Pallen M.J."/>
        </authorList>
    </citation>
    <scope>NUCLEOTIDE SEQUENCE [LARGE SCALE GENOMIC DNA]</scope>
    <source>
        <strain evidence="13 14">Sa2BUA9</strain>
    </source>
</reference>
<keyword evidence="11" id="KW-1133">Transmembrane helix</keyword>
<evidence type="ECO:0000313" key="14">
    <source>
        <dbReference type="Proteomes" id="UP000640786"/>
    </source>
</evidence>
<dbReference type="Proteomes" id="UP000640786">
    <property type="component" value="Unassembled WGS sequence"/>
</dbReference>
<keyword evidence="3" id="KW-0328">Glycosyltransferase</keyword>
<dbReference type="InterPro" id="IPR001173">
    <property type="entry name" value="Glyco_trans_2-like"/>
</dbReference>
<evidence type="ECO:0000256" key="11">
    <source>
        <dbReference type="SAM" id="Phobius"/>
    </source>
</evidence>
<feature type="transmembrane region" description="Helical" evidence="11">
    <location>
        <begin position="278"/>
        <end position="299"/>
    </location>
</feature>
<evidence type="ECO:0000256" key="1">
    <source>
        <dbReference type="ARBA" id="ARBA00004236"/>
    </source>
</evidence>
<evidence type="ECO:0000256" key="6">
    <source>
        <dbReference type="ARBA" id="ARBA00023136"/>
    </source>
</evidence>
<dbReference type="Gene3D" id="3.90.550.10">
    <property type="entry name" value="Spore Coat Polysaccharide Biosynthesis Protein SpsA, Chain A"/>
    <property type="match status" value="1"/>
</dbReference>
<feature type="transmembrane region" description="Helical" evidence="11">
    <location>
        <begin position="170"/>
        <end position="188"/>
    </location>
</feature>
<proteinExistence type="inferred from homology"/>
<keyword evidence="5" id="KW-0125">Carotenoid biosynthesis</keyword>
<evidence type="ECO:0000259" key="12">
    <source>
        <dbReference type="Pfam" id="PF00535"/>
    </source>
</evidence>
<organism evidence="13 14">
    <name type="scientific">Psychrobacillus faecigallinarum</name>
    <dbReference type="NCBI Taxonomy" id="2762235"/>
    <lineage>
        <taxon>Bacteria</taxon>
        <taxon>Bacillati</taxon>
        <taxon>Bacillota</taxon>
        <taxon>Bacilli</taxon>
        <taxon>Bacillales</taxon>
        <taxon>Bacillaceae</taxon>
        <taxon>Psychrobacillus</taxon>
    </lineage>
</organism>
<comment type="function">
    <text evidence="7">Catalyzes the glycosylation of 4,4'-diaponeurosporenoate, i.e. the esterification of glucose at the C1'' position with the carboxyl group of 4,4'-diaponeurosporenic acid, to form glycosyl-4,4'-diaponeurosporenoate. This is a step in the biosynthesis of staphyloxanthin, an orange pigment present in most staphylococci strains.</text>
</comment>
<evidence type="ECO:0000256" key="5">
    <source>
        <dbReference type="ARBA" id="ARBA00022746"/>
    </source>
</evidence>
<evidence type="ECO:0000256" key="3">
    <source>
        <dbReference type="ARBA" id="ARBA00022676"/>
    </source>
</evidence>
<feature type="transmembrane region" description="Helical" evidence="11">
    <location>
        <begin position="6"/>
        <end position="25"/>
    </location>
</feature>
<dbReference type="Pfam" id="PF00535">
    <property type="entry name" value="Glycos_transf_2"/>
    <property type="match status" value="1"/>
</dbReference>
<comment type="subcellular location">
    <subcellularLocation>
        <location evidence="1">Cell membrane</location>
    </subcellularLocation>
</comment>
<keyword evidence="2" id="KW-1003">Cell membrane</keyword>
<dbReference type="EMBL" id="JACSQO010000002">
    <property type="protein sequence ID" value="MBD7943665.1"/>
    <property type="molecule type" value="Genomic_DNA"/>
</dbReference>
<keyword evidence="6 11" id="KW-0472">Membrane</keyword>